<accession>A0A9Q1QAW5</accession>
<feature type="compositionally biased region" description="Acidic residues" evidence="1">
    <location>
        <begin position="190"/>
        <end position="199"/>
    </location>
</feature>
<name>A0A9Q1QAW5_9CARY</name>
<dbReference type="EMBL" id="JAKOGI010000457">
    <property type="protein sequence ID" value="KAJ8434686.1"/>
    <property type="molecule type" value="Genomic_DNA"/>
</dbReference>
<dbReference type="AlphaFoldDB" id="A0A9Q1QAW5"/>
<keyword evidence="2" id="KW-0472">Membrane</keyword>
<protein>
    <submittedName>
        <fullName evidence="3">Uncharacterized protein</fullName>
    </submittedName>
</protein>
<evidence type="ECO:0000313" key="4">
    <source>
        <dbReference type="Proteomes" id="UP001153076"/>
    </source>
</evidence>
<comment type="caution">
    <text evidence="3">The sequence shown here is derived from an EMBL/GenBank/DDBJ whole genome shotgun (WGS) entry which is preliminary data.</text>
</comment>
<evidence type="ECO:0000256" key="2">
    <source>
        <dbReference type="SAM" id="Phobius"/>
    </source>
</evidence>
<organism evidence="3 4">
    <name type="scientific">Carnegiea gigantea</name>
    <dbReference type="NCBI Taxonomy" id="171969"/>
    <lineage>
        <taxon>Eukaryota</taxon>
        <taxon>Viridiplantae</taxon>
        <taxon>Streptophyta</taxon>
        <taxon>Embryophyta</taxon>
        <taxon>Tracheophyta</taxon>
        <taxon>Spermatophyta</taxon>
        <taxon>Magnoliopsida</taxon>
        <taxon>eudicotyledons</taxon>
        <taxon>Gunneridae</taxon>
        <taxon>Pentapetalae</taxon>
        <taxon>Caryophyllales</taxon>
        <taxon>Cactineae</taxon>
        <taxon>Cactaceae</taxon>
        <taxon>Cactoideae</taxon>
        <taxon>Echinocereeae</taxon>
        <taxon>Carnegiea</taxon>
    </lineage>
</organism>
<feature type="transmembrane region" description="Helical" evidence="2">
    <location>
        <begin position="12"/>
        <end position="35"/>
    </location>
</feature>
<feature type="compositionally biased region" description="Basic and acidic residues" evidence="1">
    <location>
        <begin position="169"/>
        <end position="181"/>
    </location>
</feature>
<keyword evidence="2" id="KW-1133">Transmembrane helix</keyword>
<gene>
    <name evidence="3" type="ORF">Cgig2_030256</name>
</gene>
<keyword evidence="4" id="KW-1185">Reference proteome</keyword>
<evidence type="ECO:0000313" key="3">
    <source>
        <dbReference type="EMBL" id="KAJ8434686.1"/>
    </source>
</evidence>
<dbReference type="PROSITE" id="PS51257">
    <property type="entry name" value="PROKAR_LIPOPROTEIN"/>
    <property type="match status" value="1"/>
</dbReference>
<dbReference type="OrthoDB" id="1101204at2759"/>
<reference evidence="3" key="1">
    <citation type="submission" date="2022-04" db="EMBL/GenBank/DDBJ databases">
        <title>Carnegiea gigantea Genome sequencing and assembly v2.</title>
        <authorList>
            <person name="Copetti D."/>
            <person name="Sanderson M.J."/>
            <person name="Burquez A."/>
            <person name="Wojciechowski M.F."/>
        </authorList>
    </citation>
    <scope>NUCLEOTIDE SEQUENCE</scope>
    <source>
        <strain evidence="3">SGP5-SGP5p</strain>
        <tissue evidence="3">Aerial part</tissue>
    </source>
</reference>
<keyword evidence="2" id="KW-0812">Transmembrane</keyword>
<proteinExistence type="predicted"/>
<sequence length="199" mass="22499">MRRLGSDILLTYNIILGCLTLNAIKTVLAPSLLLIQFELDDKVKKFYGDQKMVRECYYVSLKSLGRKEEPLLEPMMVLSASVEKHRRPHPEPTYKAFPSLWTQNVPSQCIAKAKLNSLREQTRHDKEEIESLKERIWGQRAQKPGARGQVEGTGVPSVASTAHPSSHKYAPEDLPKEDDMVTHVSNEATNDVDDDETRA</sequence>
<feature type="region of interest" description="Disordered" evidence="1">
    <location>
        <begin position="138"/>
        <end position="199"/>
    </location>
</feature>
<evidence type="ECO:0000256" key="1">
    <source>
        <dbReference type="SAM" id="MobiDB-lite"/>
    </source>
</evidence>
<dbReference type="Proteomes" id="UP001153076">
    <property type="component" value="Unassembled WGS sequence"/>
</dbReference>